<organism evidence="5 6">
    <name type="scientific">Streptomyces microflavus</name>
    <name type="common">Streptomyces lipmanii</name>
    <dbReference type="NCBI Taxonomy" id="1919"/>
    <lineage>
        <taxon>Bacteria</taxon>
        <taxon>Bacillati</taxon>
        <taxon>Actinomycetota</taxon>
        <taxon>Actinomycetes</taxon>
        <taxon>Kitasatosporales</taxon>
        <taxon>Streptomycetaceae</taxon>
        <taxon>Streptomyces</taxon>
    </lineage>
</organism>
<feature type="region of interest" description="C-terminal hotdog fold" evidence="3">
    <location>
        <begin position="1"/>
        <end position="112"/>
    </location>
</feature>
<reference evidence="5 6" key="1">
    <citation type="submission" date="2020-01" db="EMBL/GenBank/DDBJ databases">
        <title>Insect and environment-associated Actinomycetes.</title>
        <authorList>
            <person name="Currrie C."/>
            <person name="Chevrette M."/>
            <person name="Carlson C."/>
            <person name="Stubbendieck R."/>
            <person name="Wendt-Pienkowski E."/>
        </authorList>
    </citation>
    <scope>NUCLEOTIDE SEQUENCE [LARGE SCALE GENOMIC DNA]</scope>
    <source>
        <strain evidence="5 6">SID14438</strain>
    </source>
</reference>
<accession>A0A6N9VLF9</accession>
<dbReference type="EMBL" id="JAAGME010001509">
    <property type="protein sequence ID" value="NEB72375.1"/>
    <property type="molecule type" value="Genomic_DNA"/>
</dbReference>
<evidence type="ECO:0000259" key="4">
    <source>
        <dbReference type="PROSITE" id="PS52019"/>
    </source>
</evidence>
<dbReference type="GO" id="GO:0006633">
    <property type="term" value="P:fatty acid biosynthetic process"/>
    <property type="evidence" value="ECO:0007669"/>
    <property type="project" value="TreeGrafter"/>
</dbReference>
<dbReference type="PANTHER" id="PTHR43775">
    <property type="entry name" value="FATTY ACID SYNTHASE"/>
    <property type="match status" value="1"/>
</dbReference>
<comment type="caution">
    <text evidence="3">Lacks conserved residue(s) required for the propagation of feature annotation.</text>
</comment>
<feature type="region of interest" description="N-terminal hotdog fold" evidence="3">
    <location>
        <position position="1"/>
    </location>
</feature>
<evidence type="ECO:0000256" key="3">
    <source>
        <dbReference type="PROSITE-ProRule" id="PRU01363"/>
    </source>
</evidence>
<dbReference type="InterPro" id="IPR042104">
    <property type="entry name" value="PKS_dehydratase_sf"/>
</dbReference>
<keyword evidence="1" id="KW-0808">Transferase</keyword>
<dbReference type="InterPro" id="IPR049900">
    <property type="entry name" value="PKS_mFAS_DH"/>
</dbReference>
<evidence type="ECO:0000256" key="2">
    <source>
        <dbReference type="ARBA" id="ARBA00023268"/>
    </source>
</evidence>
<evidence type="ECO:0000313" key="5">
    <source>
        <dbReference type="EMBL" id="NEB72375.1"/>
    </source>
</evidence>
<dbReference type="Proteomes" id="UP000471648">
    <property type="component" value="Unassembled WGS sequence"/>
</dbReference>
<dbReference type="GO" id="GO:0004312">
    <property type="term" value="F:fatty acid synthase activity"/>
    <property type="evidence" value="ECO:0007669"/>
    <property type="project" value="TreeGrafter"/>
</dbReference>
<feature type="non-terminal residue" evidence="5">
    <location>
        <position position="1"/>
    </location>
</feature>
<dbReference type="InterPro" id="IPR049551">
    <property type="entry name" value="PKS_DH_C"/>
</dbReference>
<gene>
    <name evidence="5" type="ORF">G3I39_35670</name>
</gene>
<sequence>GLCAAWRRDDAMFAEVALPEDAAGEASRFGLHPAVLDAAMHAGILNEEEGQAVVPFAWNDVALHAVGASAVRARVSRTDAHTVSLTLADSTGAPVLTVGSLASRPVSAEQLG</sequence>
<dbReference type="PANTHER" id="PTHR43775:SF51">
    <property type="entry name" value="INACTIVE PHENOLPHTHIOCEROL SYNTHESIS POLYKETIDE SYNTHASE TYPE I PKS1-RELATED"/>
    <property type="match status" value="1"/>
</dbReference>
<dbReference type="AlphaFoldDB" id="A0A6N9VLF9"/>
<dbReference type="Pfam" id="PF14765">
    <property type="entry name" value="PS-DH"/>
    <property type="match status" value="1"/>
</dbReference>
<evidence type="ECO:0000256" key="1">
    <source>
        <dbReference type="ARBA" id="ARBA00022679"/>
    </source>
</evidence>
<dbReference type="RefSeq" id="WP_164358983.1">
    <property type="nucleotide sequence ID" value="NZ_JAAGME010001509.1"/>
</dbReference>
<feature type="non-terminal residue" evidence="5">
    <location>
        <position position="112"/>
    </location>
</feature>
<protein>
    <recommendedName>
        <fullName evidence="4">PKS/mFAS DH domain-containing protein</fullName>
    </recommendedName>
</protein>
<dbReference type="PROSITE" id="PS52019">
    <property type="entry name" value="PKS_MFAS_DH"/>
    <property type="match status" value="1"/>
</dbReference>
<dbReference type="Gene3D" id="3.10.129.110">
    <property type="entry name" value="Polyketide synthase dehydratase"/>
    <property type="match status" value="1"/>
</dbReference>
<proteinExistence type="predicted"/>
<comment type="caution">
    <text evidence="5">The sequence shown here is derived from an EMBL/GenBank/DDBJ whole genome shotgun (WGS) entry which is preliminary data.</text>
</comment>
<feature type="domain" description="PKS/mFAS DH" evidence="4">
    <location>
        <begin position="1"/>
        <end position="112"/>
    </location>
</feature>
<dbReference type="InterPro" id="IPR050091">
    <property type="entry name" value="PKS_NRPS_Biosynth_Enz"/>
</dbReference>
<keyword evidence="2" id="KW-0511">Multifunctional enzyme</keyword>
<name>A0A6N9VLF9_STRMI</name>
<evidence type="ECO:0000313" key="6">
    <source>
        <dbReference type="Proteomes" id="UP000471648"/>
    </source>
</evidence>